<feature type="non-terminal residue" evidence="1">
    <location>
        <position position="1"/>
    </location>
</feature>
<protein>
    <submittedName>
        <fullName evidence="1">Uncharacterized protein</fullName>
    </submittedName>
</protein>
<keyword evidence="2" id="KW-1185">Reference proteome</keyword>
<dbReference type="OrthoDB" id="5840223at2759"/>
<sequence length="207" mass="23396">WRIMDQGCELLLEFRTCTETLNITACILPKSIELWNSIELYTCQLLMPSIKEYKSCFANARNEQCPIDNAINNKHEPAICRILSSIRSDLRCVQRNARNSCTTNALEMIEPLASETDHTYTQLTCAYIALSSSAKSTGAVSTSLKDDGIPYNILYVFSNVNKICSQIIDEAELKPIYRVICEHQNELLQQKECFINGSLGLARCNQK</sequence>
<dbReference type="EMBL" id="CAKAEH010000457">
    <property type="protein sequence ID" value="CAG9531082.1"/>
    <property type="molecule type" value="Genomic_DNA"/>
</dbReference>
<gene>
    <name evidence="1" type="ORF">CJOHNSTONI_LOCUS1512</name>
</gene>
<evidence type="ECO:0000313" key="1">
    <source>
        <dbReference type="EMBL" id="CAG9531082.1"/>
    </source>
</evidence>
<organism evidence="1 2">
    <name type="scientific">Cercopithifilaria johnstoni</name>
    <dbReference type="NCBI Taxonomy" id="2874296"/>
    <lineage>
        <taxon>Eukaryota</taxon>
        <taxon>Metazoa</taxon>
        <taxon>Ecdysozoa</taxon>
        <taxon>Nematoda</taxon>
        <taxon>Chromadorea</taxon>
        <taxon>Rhabditida</taxon>
        <taxon>Spirurina</taxon>
        <taxon>Spiruromorpha</taxon>
        <taxon>Filarioidea</taxon>
        <taxon>Onchocercidae</taxon>
        <taxon>Cercopithifilaria</taxon>
    </lineage>
</organism>
<accession>A0A8J2Q0T8</accession>
<comment type="caution">
    <text evidence="1">The sequence shown here is derived from an EMBL/GenBank/DDBJ whole genome shotgun (WGS) entry which is preliminary data.</text>
</comment>
<feature type="non-terminal residue" evidence="1">
    <location>
        <position position="207"/>
    </location>
</feature>
<dbReference type="AlphaFoldDB" id="A0A8J2Q0T8"/>
<proteinExistence type="predicted"/>
<reference evidence="1" key="1">
    <citation type="submission" date="2021-09" db="EMBL/GenBank/DDBJ databases">
        <authorList>
            <consortium name="Pathogen Informatics"/>
        </authorList>
    </citation>
    <scope>NUCLEOTIDE SEQUENCE</scope>
</reference>
<name>A0A8J2Q0T8_9BILA</name>
<evidence type="ECO:0000313" key="2">
    <source>
        <dbReference type="Proteomes" id="UP000746747"/>
    </source>
</evidence>
<dbReference type="Proteomes" id="UP000746747">
    <property type="component" value="Unassembled WGS sequence"/>
</dbReference>